<dbReference type="AlphaFoldDB" id="A0A1M6AKS1"/>
<evidence type="ECO:0000256" key="1">
    <source>
        <dbReference type="ARBA" id="ARBA00010555"/>
    </source>
</evidence>
<dbReference type="GO" id="GO:0006310">
    <property type="term" value="P:DNA recombination"/>
    <property type="evidence" value="ECO:0007669"/>
    <property type="project" value="UniProtKB-KW"/>
</dbReference>
<dbReference type="InterPro" id="IPR041796">
    <property type="entry name" value="Mre11_N"/>
</dbReference>
<proteinExistence type="inferred from homology"/>
<comment type="function">
    <text evidence="7">SbcCD cleaves DNA hairpin structures. These structures can inhibit DNA replication and are intermediates in certain DNA recombination reactions. The complex acts as a 3'-&gt;5' double strand exonuclease that can open hairpins. It also has a 5' single-strand endonuclease activity.</text>
</comment>
<keyword evidence="7" id="KW-0233">DNA recombination</keyword>
<comment type="subunit">
    <text evidence="2 7">Heterodimer of SbcC and SbcD.</text>
</comment>
<dbReference type="GO" id="GO:0006260">
    <property type="term" value="P:DNA replication"/>
    <property type="evidence" value="ECO:0007669"/>
    <property type="project" value="UniProtKB-KW"/>
</dbReference>
<evidence type="ECO:0000256" key="5">
    <source>
        <dbReference type="ARBA" id="ARBA00022801"/>
    </source>
</evidence>
<dbReference type="NCBIfam" id="TIGR00619">
    <property type="entry name" value="sbcd"/>
    <property type="match status" value="1"/>
</dbReference>
<dbReference type="GO" id="GO:0008408">
    <property type="term" value="F:3'-5' exonuclease activity"/>
    <property type="evidence" value="ECO:0007669"/>
    <property type="project" value="InterPro"/>
</dbReference>
<gene>
    <name evidence="7" type="primary">sbcD</name>
    <name evidence="10" type="ORF">SAMN05444373_100174</name>
</gene>
<accession>A0A1M6AKS1</accession>
<keyword evidence="11" id="KW-1185">Reference proteome</keyword>
<name>A0A1M6AKS1_9FIRM</name>
<reference evidence="10 11" key="1">
    <citation type="submission" date="2016-11" db="EMBL/GenBank/DDBJ databases">
        <authorList>
            <person name="Varghese N."/>
            <person name="Submissions S."/>
        </authorList>
    </citation>
    <scope>NUCLEOTIDE SEQUENCE [LARGE SCALE GENOMIC DNA]</scope>
    <source>
        <strain evidence="10 11">DSM 19027</strain>
    </source>
</reference>
<dbReference type="Pfam" id="PF12320">
    <property type="entry name" value="SbcD_C"/>
    <property type="match status" value="1"/>
</dbReference>
<keyword evidence="5 7" id="KW-0378">Hydrolase</keyword>
<dbReference type="Gene3D" id="3.60.21.10">
    <property type="match status" value="1"/>
</dbReference>
<feature type="domain" description="Nuclease SbcCD subunit D C-terminal" evidence="9">
    <location>
        <begin position="292"/>
        <end position="381"/>
    </location>
</feature>
<protein>
    <recommendedName>
        <fullName evidence="3 7">Nuclease SbcCD subunit D</fullName>
    </recommendedName>
</protein>
<dbReference type="OrthoDB" id="9773856at2"/>
<dbReference type="Proteomes" id="UP000324781">
    <property type="component" value="Unassembled WGS sequence"/>
</dbReference>
<dbReference type="InterPro" id="IPR050535">
    <property type="entry name" value="DNA_Repair-Maintenance_Comp"/>
</dbReference>
<dbReference type="GO" id="GO:0004519">
    <property type="term" value="F:endonuclease activity"/>
    <property type="evidence" value="ECO:0007669"/>
    <property type="project" value="UniProtKB-KW"/>
</dbReference>
<sequence length="415" mass="46108">MRILHTSDWHLGRSLEQISRIEEQKAFIDLLVAICEEERIDLVLVAGDIYDTYNPPASAEELFYEALERLSGRGTRGVVVIAGNHDNPERLCAASPLAYKNGIILLGYPGSDAGAYKTGGEIRVAASGTGWFELALPHCEHHAVILSLPYPSESRLEEVLSREADEGILQKAYSDKVGEILDSGSRNFREDTVNLVVAHLFMKGGRESESERTLQVGGAWTVYPEALPAGAHYAALGHLHRPQEVRHAPCPAFYSGSPLAYSFSEAEHSKAVYLVDAQPGQKARVSPIYLNCGKPLRRWVAEEGYGQALAWCEEGRDRNAWVELTIVTDRILTMEEQKKLRNLHPGIVNIYPRLKGEPGMVEYSASREGKKIDELFSEYYRIRMGADIPDEVMAAFLEIVNEQDEEVDAGEADIP</sequence>
<dbReference type="PANTHER" id="PTHR30337:SF0">
    <property type="entry name" value="NUCLEASE SBCCD SUBUNIT D"/>
    <property type="match status" value="1"/>
</dbReference>
<dbReference type="EMBL" id="FQZP01000001">
    <property type="protein sequence ID" value="SHI37072.1"/>
    <property type="molecule type" value="Genomic_DNA"/>
</dbReference>
<keyword evidence="7" id="KW-0255">Endonuclease</keyword>
<keyword evidence="6 7" id="KW-0269">Exonuclease</keyword>
<evidence type="ECO:0000256" key="3">
    <source>
        <dbReference type="ARBA" id="ARBA00013365"/>
    </source>
</evidence>
<dbReference type="SUPFAM" id="SSF56300">
    <property type="entry name" value="Metallo-dependent phosphatases"/>
    <property type="match status" value="1"/>
</dbReference>
<evidence type="ECO:0000313" key="10">
    <source>
        <dbReference type="EMBL" id="SHI37072.1"/>
    </source>
</evidence>
<dbReference type="InterPro" id="IPR029052">
    <property type="entry name" value="Metallo-depent_PP-like"/>
</dbReference>
<keyword evidence="4 7" id="KW-0540">Nuclease</keyword>
<dbReference type="CDD" id="cd00840">
    <property type="entry name" value="MPP_Mre11_N"/>
    <property type="match status" value="1"/>
</dbReference>
<dbReference type="RefSeq" id="WP_149677352.1">
    <property type="nucleotide sequence ID" value="NZ_FQZP01000001.1"/>
</dbReference>
<evidence type="ECO:0000259" key="9">
    <source>
        <dbReference type="Pfam" id="PF12320"/>
    </source>
</evidence>
<evidence type="ECO:0000256" key="7">
    <source>
        <dbReference type="RuleBase" id="RU363069"/>
    </source>
</evidence>
<evidence type="ECO:0000256" key="6">
    <source>
        <dbReference type="ARBA" id="ARBA00022839"/>
    </source>
</evidence>
<dbReference type="InterPro" id="IPR004593">
    <property type="entry name" value="SbcD"/>
</dbReference>
<feature type="domain" description="Calcineurin-like phosphoesterase" evidence="8">
    <location>
        <begin position="1"/>
        <end position="241"/>
    </location>
</feature>
<dbReference type="InterPro" id="IPR026843">
    <property type="entry name" value="SbcD_C"/>
</dbReference>
<evidence type="ECO:0000313" key="11">
    <source>
        <dbReference type="Proteomes" id="UP000324781"/>
    </source>
</evidence>
<keyword evidence="7" id="KW-0235">DNA replication</keyword>
<organism evidence="10 11">
    <name type="scientific">Thermoclostridium caenicola</name>
    <dbReference type="NCBI Taxonomy" id="659425"/>
    <lineage>
        <taxon>Bacteria</taxon>
        <taxon>Bacillati</taxon>
        <taxon>Bacillota</taxon>
        <taxon>Clostridia</taxon>
        <taxon>Eubacteriales</taxon>
        <taxon>Oscillospiraceae</taxon>
        <taxon>Thermoclostridium</taxon>
    </lineage>
</organism>
<evidence type="ECO:0000256" key="4">
    <source>
        <dbReference type="ARBA" id="ARBA00022722"/>
    </source>
</evidence>
<comment type="similarity">
    <text evidence="1 7">Belongs to the SbcD family.</text>
</comment>
<dbReference type="PANTHER" id="PTHR30337">
    <property type="entry name" value="COMPONENT OF ATP-DEPENDENT DSDNA EXONUCLEASE"/>
    <property type="match status" value="1"/>
</dbReference>
<evidence type="ECO:0000256" key="2">
    <source>
        <dbReference type="ARBA" id="ARBA00011322"/>
    </source>
</evidence>
<evidence type="ECO:0000259" key="8">
    <source>
        <dbReference type="Pfam" id="PF00149"/>
    </source>
</evidence>
<dbReference type="Pfam" id="PF00149">
    <property type="entry name" value="Metallophos"/>
    <property type="match status" value="1"/>
</dbReference>
<dbReference type="InterPro" id="IPR004843">
    <property type="entry name" value="Calcineurin-like_PHP"/>
</dbReference>